<reference evidence="3" key="1">
    <citation type="journal article" date="2006" name="Science">
        <title>Ancient noncoding elements conserved in the human genome.</title>
        <authorList>
            <person name="Venkatesh B."/>
            <person name="Kirkness E.F."/>
            <person name="Loh Y.H."/>
            <person name="Halpern A.L."/>
            <person name="Lee A.P."/>
            <person name="Johnson J."/>
            <person name="Dandona N."/>
            <person name="Viswanathan L.D."/>
            <person name="Tay A."/>
            <person name="Venter J.C."/>
            <person name="Strausberg R.L."/>
            <person name="Brenner S."/>
        </authorList>
    </citation>
    <scope>NUCLEOTIDE SEQUENCE [LARGE SCALE GENOMIC DNA]</scope>
</reference>
<dbReference type="CDD" id="cd00098">
    <property type="entry name" value="IgC1"/>
    <property type="match status" value="1"/>
</dbReference>
<name>A0A4W3H528_CALMI</name>
<dbReference type="Proteomes" id="UP000314986">
    <property type="component" value="Unassembled WGS sequence"/>
</dbReference>
<evidence type="ECO:0000313" key="2">
    <source>
        <dbReference type="Ensembl" id="ENSCMIP00000010821.1"/>
    </source>
</evidence>
<dbReference type="SMART" id="SM00407">
    <property type="entry name" value="IGc1"/>
    <property type="match status" value="1"/>
</dbReference>
<dbReference type="InterPro" id="IPR003006">
    <property type="entry name" value="Ig/MHC_CS"/>
</dbReference>
<dbReference type="FunCoup" id="A0A4W3H528">
    <property type="interactions" value="4"/>
</dbReference>
<organism evidence="2 3">
    <name type="scientific">Callorhinchus milii</name>
    <name type="common">Ghost shark</name>
    <dbReference type="NCBI Taxonomy" id="7868"/>
    <lineage>
        <taxon>Eukaryota</taxon>
        <taxon>Metazoa</taxon>
        <taxon>Chordata</taxon>
        <taxon>Craniata</taxon>
        <taxon>Vertebrata</taxon>
        <taxon>Chondrichthyes</taxon>
        <taxon>Holocephali</taxon>
        <taxon>Chimaeriformes</taxon>
        <taxon>Callorhinchidae</taxon>
        <taxon>Callorhinchus</taxon>
    </lineage>
</organism>
<dbReference type="PROSITE" id="PS00290">
    <property type="entry name" value="IG_MHC"/>
    <property type="match status" value="1"/>
</dbReference>
<dbReference type="InterPro" id="IPR036179">
    <property type="entry name" value="Ig-like_dom_sf"/>
</dbReference>
<dbReference type="AlphaFoldDB" id="A0A4W3H528"/>
<dbReference type="Gene3D" id="2.60.40.10">
    <property type="entry name" value="Immunoglobulins"/>
    <property type="match status" value="1"/>
</dbReference>
<evidence type="ECO:0000259" key="1">
    <source>
        <dbReference type="PROSITE" id="PS50835"/>
    </source>
</evidence>
<dbReference type="GeneTree" id="ENSGT00970000196760"/>
<dbReference type="InterPro" id="IPR013783">
    <property type="entry name" value="Ig-like_fold"/>
</dbReference>
<dbReference type="InterPro" id="IPR003597">
    <property type="entry name" value="Ig_C1-set"/>
</dbReference>
<dbReference type="InParanoid" id="A0A4W3H528"/>
<dbReference type="PROSITE" id="PS50835">
    <property type="entry name" value="IG_LIKE"/>
    <property type="match status" value="1"/>
</dbReference>
<reference evidence="3" key="2">
    <citation type="journal article" date="2007" name="PLoS Biol.">
        <title>Survey sequencing and comparative analysis of the elephant shark (Callorhinchus milii) genome.</title>
        <authorList>
            <person name="Venkatesh B."/>
            <person name="Kirkness E.F."/>
            <person name="Loh Y.H."/>
            <person name="Halpern A.L."/>
            <person name="Lee A.P."/>
            <person name="Johnson J."/>
            <person name="Dandona N."/>
            <person name="Viswanathan L.D."/>
            <person name="Tay A."/>
            <person name="Venter J.C."/>
            <person name="Strausberg R.L."/>
            <person name="Brenner S."/>
        </authorList>
    </citation>
    <scope>NUCLEOTIDE SEQUENCE [LARGE SCALE GENOMIC DNA]</scope>
</reference>
<accession>A0A4W3H528</accession>
<feature type="domain" description="Ig-like" evidence="1">
    <location>
        <begin position="37"/>
        <end position="137"/>
    </location>
</feature>
<dbReference type="Ensembl" id="ENSCMIT00000011098.1">
    <property type="protein sequence ID" value="ENSCMIP00000010821.1"/>
    <property type="gene ID" value="ENSCMIG00000005690.1"/>
</dbReference>
<protein>
    <recommendedName>
        <fullName evidence="1">Ig-like domain-containing protein</fullName>
    </recommendedName>
</protein>
<reference evidence="2" key="4">
    <citation type="submission" date="2025-08" db="UniProtKB">
        <authorList>
            <consortium name="Ensembl"/>
        </authorList>
    </citation>
    <scope>IDENTIFICATION</scope>
</reference>
<evidence type="ECO:0000313" key="3">
    <source>
        <dbReference type="Proteomes" id="UP000314986"/>
    </source>
</evidence>
<dbReference type="InterPro" id="IPR007110">
    <property type="entry name" value="Ig-like_dom"/>
</dbReference>
<dbReference type="Pfam" id="PF07654">
    <property type="entry name" value="C1-set"/>
    <property type="match status" value="1"/>
</dbReference>
<dbReference type="PANTHER" id="PTHR19944">
    <property type="entry name" value="MHC CLASS II-RELATED"/>
    <property type="match status" value="1"/>
</dbReference>
<dbReference type="InterPro" id="IPR050160">
    <property type="entry name" value="MHC/Immunoglobulin"/>
</dbReference>
<dbReference type="SUPFAM" id="SSF48726">
    <property type="entry name" value="Immunoglobulin"/>
    <property type="match status" value="1"/>
</dbReference>
<keyword evidence="3" id="KW-1185">Reference proteome</keyword>
<reference evidence="2" key="5">
    <citation type="submission" date="2025-09" db="UniProtKB">
        <authorList>
            <consortium name="Ensembl"/>
        </authorList>
    </citation>
    <scope>IDENTIFICATION</scope>
</reference>
<proteinExistence type="predicted"/>
<reference evidence="3" key="3">
    <citation type="journal article" date="2014" name="Nature">
        <title>Elephant shark genome provides unique insights into gnathostome evolution.</title>
        <authorList>
            <consortium name="International Elephant Shark Genome Sequencing Consortium"/>
            <person name="Venkatesh B."/>
            <person name="Lee A.P."/>
            <person name="Ravi V."/>
            <person name="Maurya A.K."/>
            <person name="Lian M.M."/>
            <person name="Swann J.B."/>
            <person name="Ohta Y."/>
            <person name="Flajnik M.F."/>
            <person name="Sutoh Y."/>
            <person name="Kasahara M."/>
            <person name="Hoon S."/>
            <person name="Gangu V."/>
            <person name="Roy S.W."/>
            <person name="Irimia M."/>
            <person name="Korzh V."/>
            <person name="Kondrychyn I."/>
            <person name="Lim Z.W."/>
            <person name="Tay B.H."/>
            <person name="Tohari S."/>
            <person name="Kong K.W."/>
            <person name="Ho S."/>
            <person name="Lorente-Galdos B."/>
            <person name="Quilez J."/>
            <person name="Marques-Bonet T."/>
            <person name="Raney B.J."/>
            <person name="Ingham P.W."/>
            <person name="Tay A."/>
            <person name="Hillier L.W."/>
            <person name="Minx P."/>
            <person name="Boehm T."/>
            <person name="Wilson R.K."/>
            <person name="Brenner S."/>
            <person name="Warren W.C."/>
        </authorList>
    </citation>
    <scope>NUCLEOTIDE SEQUENCE [LARGE SCALE GENOMIC DNA]</scope>
</reference>
<sequence>MNIWTSCRASFNIGTRNVVPNKTSEQDQFLAVAIQIPCYANNNVHLYSARHMDSSKSQTLVCETAEFYPEDVTLTWYKNGNEVKTGINDTKKKNSNGLYKVSSSMEETESVQSGVIYTCVVSHVSLRIPAVAVYAVSEPKQNYQ</sequence>